<evidence type="ECO:0000256" key="1">
    <source>
        <dbReference type="ARBA" id="ARBA00023172"/>
    </source>
</evidence>
<dbReference type="SUPFAM" id="SSF56349">
    <property type="entry name" value="DNA breaking-rejoining enzymes"/>
    <property type="match status" value="1"/>
</dbReference>
<keyword evidence="4" id="KW-1185">Reference proteome</keyword>
<dbReference type="Proteomes" id="UP001355653">
    <property type="component" value="Unassembled WGS sequence"/>
</dbReference>
<dbReference type="InterPro" id="IPR013762">
    <property type="entry name" value="Integrase-like_cat_sf"/>
</dbReference>
<dbReference type="RefSeq" id="WP_127455165.1">
    <property type="nucleotide sequence ID" value="NZ_JAROBY010000041.1"/>
</dbReference>
<dbReference type="EMBL" id="JAROBY010000041">
    <property type="protein sequence ID" value="MEB4796905.1"/>
    <property type="molecule type" value="Genomic_DNA"/>
</dbReference>
<feature type="domain" description="Tyr recombinase" evidence="2">
    <location>
        <begin position="340"/>
        <end position="560"/>
    </location>
</feature>
<sequence>MKDAKGNFYFDVVNEDLLEYYMKNIVNFPWANHMALNMIVATSKRLAPSSIRVESKSVSLRLKDLFNHYALKNMNEFKPDLHMYDYLKGQIYTEHSLNQRAKFLKCYFTISYRTEKWMQSKLNLDHAAMFKAFVLPKPSFDTRDFTLMKQVEYNAQQNRKLETSAITPLLPQIRAEGNLRRNQLLRLRNKVREVLTAAKENNWPLPIAFDYEESEAIGERFFFKLWDKPSFVLAHREQYSSHSIQAATKKTGAYSNKQNECFVEFVKSKRTDDSSNGEGLWFSDLMKEDVLGFWTQNKSKEEIYKRLSYLNQWGYGTEENKTYPVPFWTGHKGVLGQSTFIAKAQSKAEGIIFNVEPFYVASIFALFALILFTGSGIRLNELLQIAQAKECLVVAEDKNHQPPRKNYIFRLIPKGRDEPENYYVTEDVFKLMAEILQLLREQYGSKTIPLVSYEYRVRKHMFGQDKYLMQYSGRHFDSDVIHTILRFLFHGIVIQTDEGGQVSVKPHLLRHAFATHAVQTEKLPIDVVKEILHQKDVQVTGYYSQPTHGQIGQAINDLHDNWVSHIDIQQDILRCPEELQEFYDEYREKVGTMSKVAGGICTTDAVCPTKMACIGCAAKVPRPEFKRDIEEFHKWASESEARFKKLNLPLEVQKMKIAKNRARNELKEIALIENYQKDASHDPIVRIHRPQE</sequence>
<reference evidence="3 4" key="1">
    <citation type="submission" date="2023-03" db="EMBL/GenBank/DDBJ databases">
        <title>Bacillus Genome Sequencing.</title>
        <authorList>
            <person name="Dunlap C."/>
        </authorList>
    </citation>
    <scope>NUCLEOTIDE SEQUENCE [LARGE SCALE GENOMIC DNA]</scope>
    <source>
        <strain evidence="3 4">NRS-1351</strain>
    </source>
</reference>
<comment type="caution">
    <text evidence="3">The sequence shown here is derived from an EMBL/GenBank/DDBJ whole genome shotgun (WGS) entry which is preliminary data.</text>
</comment>
<dbReference type="Gene3D" id="1.10.443.10">
    <property type="entry name" value="Intergrase catalytic core"/>
    <property type="match status" value="1"/>
</dbReference>
<evidence type="ECO:0000313" key="4">
    <source>
        <dbReference type="Proteomes" id="UP001355653"/>
    </source>
</evidence>
<keyword evidence="1" id="KW-0233">DNA recombination</keyword>
<dbReference type="PROSITE" id="PS51898">
    <property type="entry name" value="TYR_RECOMBINASE"/>
    <property type="match status" value="1"/>
</dbReference>
<name>A0ABU6DGL5_9BACL</name>
<proteinExistence type="predicted"/>
<evidence type="ECO:0000259" key="2">
    <source>
        <dbReference type="PROSITE" id="PS51898"/>
    </source>
</evidence>
<organism evidence="3 4">
    <name type="scientific">Paenibacillus chondroitinus</name>
    <dbReference type="NCBI Taxonomy" id="59842"/>
    <lineage>
        <taxon>Bacteria</taxon>
        <taxon>Bacillati</taxon>
        <taxon>Bacillota</taxon>
        <taxon>Bacilli</taxon>
        <taxon>Bacillales</taxon>
        <taxon>Paenibacillaceae</taxon>
        <taxon>Paenibacillus</taxon>
    </lineage>
</organism>
<evidence type="ECO:0000313" key="3">
    <source>
        <dbReference type="EMBL" id="MEB4796905.1"/>
    </source>
</evidence>
<protein>
    <submittedName>
        <fullName evidence="3">Site-specific integrase</fullName>
    </submittedName>
</protein>
<accession>A0ABU6DGL5</accession>
<dbReference type="InterPro" id="IPR011010">
    <property type="entry name" value="DNA_brk_join_enz"/>
</dbReference>
<gene>
    <name evidence="3" type="ORF">P5G65_23680</name>
</gene>
<dbReference type="InterPro" id="IPR002104">
    <property type="entry name" value="Integrase_catalytic"/>
</dbReference>